<dbReference type="GO" id="GO:0016779">
    <property type="term" value="F:nucleotidyltransferase activity"/>
    <property type="evidence" value="ECO:0007669"/>
    <property type="project" value="InterPro"/>
</dbReference>
<keyword evidence="1" id="KW-0051">Antiviral defense</keyword>
<dbReference type="InterPro" id="IPR053445">
    <property type="entry name" value="CBASS_cN_synthase"/>
</dbReference>
<dbReference type="EMBL" id="JACCCW010000001">
    <property type="protein sequence ID" value="NYF77983.1"/>
    <property type="molecule type" value="Genomic_DNA"/>
</dbReference>
<dbReference type="Pfam" id="PF01909">
    <property type="entry name" value="NTP_transf_2"/>
    <property type="match status" value="1"/>
</dbReference>
<dbReference type="Proteomes" id="UP000589520">
    <property type="component" value="Unassembled WGS sequence"/>
</dbReference>
<dbReference type="GO" id="GO:0051607">
    <property type="term" value="P:defense response to virus"/>
    <property type="evidence" value="ECO:0007669"/>
    <property type="project" value="UniProtKB-KW"/>
</dbReference>
<evidence type="ECO:0000313" key="4">
    <source>
        <dbReference type="Proteomes" id="UP000589520"/>
    </source>
</evidence>
<dbReference type="CDD" id="cd05400">
    <property type="entry name" value="NT_2-5OAS_ClassI-CCAase"/>
    <property type="match status" value="1"/>
</dbReference>
<dbReference type="SUPFAM" id="SSF81301">
    <property type="entry name" value="Nucleotidyltransferase"/>
    <property type="match status" value="1"/>
</dbReference>
<dbReference type="RefSeq" id="WP_179487026.1">
    <property type="nucleotide sequence ID" value="NZ_JACCCW010000001.1"/>
</dbReference>
<dbReference type="InterPro" id="IPR006116">
    <property type="entry name" value="NT_2-5OAS_ClassI-CCAase"/>
</dbReference>
<dbReference type="InterPro" id="IPR002934">
    <property type="entry name" value="Polymerase_NTP_transf_dom"/>
</dbReference>
<feature type="domain" description="Polymerase nucleotidyl transferase" evidence="2">
    <location>
        <begin position="53"/>
        <end position="84"/>
    </location>
</feature>
<evidence type="ECO:0000256" key="1">
    <source>
        <dbReference type="ARBA" id="ARBA00023118"/>
    </source>
</evidence>
<proteinExistence type="predicted"/>
<dbReference type="Gene3D" id="1.10.1410.20">
    <property type="entry name" value="2'-5'-oligoadenylate synthetase 1, domain 2"/>
    <property type="match status" value="1"/>
</dbReference>
<dbReference type="AlphaFoldDB" id="A0A7Y9TR91"/>
<reference evidence="3 4" key="1">
    <citation type="submission" date="2020-07" db="EMBL/GenBank/DDBJ databases">
        <title>Genomic Encyclopedia of Type Strains, Phase IV (KMG-V): Genome sequencing to study the core and pangenomes of soil and plant-associated prokaryotes.</title>
        <authorList>
            <person name="Whitman W."/>
        </authorList>
    </citation>
    <scope>NUCLEOTIDE SEQUENCE [LARGE SCALE GENOMIC DNA]</scope>
    <source>
        <strain evidence="3 4">X4EP2</strain>
    </source>
</reference>
<organism evidence="3 4">
    <name type="scientific">Granulicella arctica</name>
    <dbReference type="NCBI Taxonomy" id="940613"/>
    <lineage>
        <taxon>Bacteria</taxon>
        <taxon>Pseudomonadati</taxon>
        <taxon>Acidobacteriota</taxon>
        <taxon>Terriglobia</taxon>
        <taxon>Terriglobales</taxon>
        <taxon>Acidobacteriaceae</taxon>
        <taxon>Granulicella</taxon>
    </lineage>
</organism>
<dbReference type="SUPFAM" id="SSF81631">
    <property type="entry name" value="PAP/OAS1 substrate-binding domain"/>
    <property type="match status" value="1"/>
</dbReference>
<protein>
    <submittedName>
        <fullName evidence="3">tRNA nucleotidyltransferase (CCA-adding enzyme)</fullName>
    </submittedName>
</protein>
<keyword evidence="3" id="KW-0808">Transferase</keyword>
<accession>A0A7Y9TR91</accession>
<keyword evidence="4" id="KW-1185">Reference proteome</keyword>
<gene>
    <name evidence="3" type="ORF">HDF17_000270</name>
</gene>
<sequence>MARSHVSHGDLVQFADDRVNLKKDDAVDLRRQANLLRDKLETYLGDHPDFELRKMLLSGSLAKGTALKSISDIDVACYISGDVAPHKVSELIPWLAKRLEKAFPNFKPEQITRKNYSVGVKFITTGNEVDIVPILYSGDPEWRGLLISKDTGEELMTSVPLHLRFIRKRKDENKTHFAQIVRFVKFWANIQKQGDENFRFKSFMAELLVAHLADTGVKLNDYPEALSAVFNYMASDEFRSTIAFSDYYKVSDCKSTTDPIRMWDPVNCENNVAKLYTEKNRGLLFEAALDAGDAIDAALRATTKEDTVRYWRKVFGPSFSV</sequence>
<dbReference type="InterPro" id="IPR043519">
    <property type="entry name" value="NT_sf"/>
</dbReference>
<name>A0A7Y9TR91_9BACT</name>
<evidence type="ECO:0000313" key="3">
    <source>
        <dbReference type="EMBL" id="NYF77983.1"/>
    </source>
</evidence>
<dbReference type="NCBIfam" id="NF041116">
    <property type="entry name" value="CBASS_cyclase_a"/>
    <property type="match status" value="1"/>
</dbReference>
<comment type="caution">
    <text evidence="3">The sequence shown here is derived from an EMBL/GenBank/DDBJ whole genome shotgun (WGS) entry which is preliminary data.</text>
</comment>
<evidence type="ECO:0000259" key="2">
    <source>
        <dbReference type="Pfam" id="PF01909"/>
    </source>
</evidence>